<feature type="domain" description="Cyclic nucleotide-binding" evidence="2">
    <location>
        <begin position="15"/>
        <end position="137"/>
    </location>
</feature>
<organism evidence="3 4">
    <name type="scientific">Sphingobacterium thalpophilum</name>
    <dbReference type="NCBI Taxonomy" id="259"/>
    <lineage>
        <taxon>Bacteria</taxon>
        <taxon>Pseudomonadati</taxon>
        <taxon>Bacteroidota</taxon>
        <taxon>Sphingobacteriia</taxon>
        <taxon>Sphingobacteriales</taxon>
        <taxon>Sphingobacteriaceae</taxon>
        <taxon>Sphingobacterium</taxon>
    </lineage>
</organism>
<reference evidence="3 4" key="1">
    <citation type="submission" date="2019-05" db="EMBL/GenBank/DDBJ databases">
        <authorList>
            <consortium name="Pathogen Informatics"/>
        </authorList>
    </citation>
    <scope>NUCLEOTIDE SEQUENCE [LARGE SCALE GENOMIC DNA]</scope>
    <source>
        <strain evidence="3 4">NCTC11429</strain>
    </source>
</reference>
<gene>
    <name evidence="3" type="ORF">NCTC11429_02083</name>
</gene>
<dbReference type="PANTHER" id="PTHR43080:SF2">
    <property type="entry name" value="CBS DOMAIN-CONTAINING PROTEIN"/>
    <property type="match status" value="1"/>
</dbReference>
<dbReference type="Proteomes" id="UP000308196">
    <property type="component" value="Chromosome"/>
</dbReference>
<dbReference type="Pfam" id="PF00027">
    <property type="entry name" value="cNMP_binding"/>
    <property type="match status" value="1"/>
</dbReference>
<dbReference type="RefSeq" id="WP_028071944.1">
    <property type="nucleotide sequence ID" value="NZ_CP162525.1"/>
</dbReference>
<dbReference type="EMBL" id="LR590484">
    <property type="protein sequence ID" value="VTR38794.1"/>
    <property type="molecule type" value="Genomic_DNA"/>
</dbReference>
<proteinExistence type="predicted"/>
<dbReference type="Gene3D" id="2.60.120.10">
    <property type="entry name" value="Jelly Rolls"/>
    <property type="match status" value="1"/>
</dbReference>
<accession>A0A4U9V770</accession>
<dbReference type="Gene3D" id="3.10.580.10">
    <property type="entry name" value="CBS-domain"/>
    <property type="match status" value="1"/>
</dbReference>
<dbReference type="InterPro" id="IPR018490">
    <property type="entry name" value="cNMP-bd_dom_sf"/>
</dbReference>
<dbReference type="SUPFAM" id="SSF54631">
    <property type="entry name" value="CBS-domain pair"/>
    <property type="match status" value="1"/>
</dbReference>
<dbReference type="CDD" id="cd00038">
    <property type="entry name" value="CAP_ED"/>
    <property type="match status" value="1"/>
</dbReference>
<dbReference type="InterPro" id="IPR014710">
    <property type="entry name" value="RmlC-like_jellyroll"/>
</dbReference>
<evidence type="ECO:0000259" key="2">
    <source>
        <dbReference type="PROSITE" id="PS50042"/>
    </source>
</evidence>
<dbReference type="STRING" id="1123265.GCA_000686625_00951"/>
<dbReference type="InterPro" id="IPR000595">
    <property type="entry name" value="cNMP-bd_dom"/>
</dbReference>
<dbReference type="Pfam" id="PF00571">
    <property type="entry name" value="CBS"/>
    <property type="match status" value="1"/>
</dbReference>
<dbReference type="InterPro" id="IPR005105">
    <property type="entry name" value="GlnD_Uridyltrans_N"/>
</dbReference>
<protein>
    <submittedName>
        <fullName evidence="3">Predicted signal-transduction protein containing cAMP-binding and CBS domains</fullName>
    </submittedName>
</protein>
<dbReference type="Pfam" id="PF03445">
    <property type="entry name" value="DUF294"/>
    <property type="match status" value="1"/>
</dbReference>
<dbReference type="InterPro" id="IPR051257">
    <property type="entry name" value="Diverse_CBS-Domain"/>
</dbReference>
<sequence length="636" mass="73728">MKKEVILSLLRATQPFQVLPETVLQSLVDMFHEHRFSKDTLVYRQHITDMDGVDLIEEGEYETFFLDSSDNKRLIEIHHRPYCFGGISVLLNRTKALKSVIAKKGTVIYRLPRQNFIELCNANDEFFQFFTNSFGKRMLDEEFSHFVKSPASFEESYFAADQLYSRKIEHIVYKDIVSCSADTPIYLAARSMAVEKVSCIFIRDEHSIIGYATDMTLRDRVIAEQVDTSRPIIEVMDNPIVSISNQAYLYEAVLKMFRTKSKYLLVEKEGSYVGFLSRNRLLSEQGQSPLVFIQSVKLAETLAELQDKWNNVPEIIHQLLGRGVHAEIANQVITTVADTIALKVIEKVIKEMGEPPAKFVFMVTGSEGRKEQTLMTDQDNAIIYEDKANEQRERVRDYFLRFASLVSDHLNTIGFSYCTGGYMASNPEWTHSLSHWKNNYKTWIEESIPENAIKFSTFFDCRRLYGDQDIIDQLKDFLTIELQKPNDRFFAFIAKNALQYEPPLTFFKTIKTQTVGTTEVFNIKKAMTPIVDLVRVYALKYRIYEENTGGRLKALLDMGIFTQEQYDELHQSYYYMMSLRLKNQANQIRISKRAPDNYIPIDSLTKIEKATLKEIFKTINNFQTGIRLKFTNNIFG</sequence>
<dbReference type="SUPFAM" id="SSF51206">
    <property type="entry name" value="cAMP-binding domain-like"/>
    <property type="match status" value="1"/>
</dbReference>
<dbReference type="Pfam" id="PF10335">
    <property type="entry name" value="DUF294_C"/>
    <property type="match status" value="1"/>
</dbReference>
<keyword evidence="1" id="KW-0129">CBS domain</keyword>
<evidence type="ECO:0000313" key="4">
    <source>
        <dbReference type="Proteomes" id="UP000308196"/>
    </source>
</evidence>
<dbReference type="PANTHER" id="PTHR43080">
    <property type="entry name" value="CBS DOMAIN-CONTAINING PROTEIN CBSX3, MITOCHONDRIAL"/>
    <property type="match status" value="1"/>
</dbReference>
<dbReference type="InterPro" id="IPR000644">
    <property type="entry name" value="CBS_dom"/>
</dbReference>
<dbReference type="GeneID" id="78462812"/>
<dbReference type="GO" id="GO:0008773">
    <property type="term" value="F:[protein-PII] uridylyltransferase activity"/>
    <property type="evidence" value="ECO:0007669"/>
    <property type="project" value="InterPro"/>
</dbReference>
<evidence type="ECO:0000256" key="1">
    <source>
        <dbReference type="ARBA" id="ARBA00023122"/>
    </source>
</evidence>
<dbReference type="InterPro" id="IPR046342">
    <property type="entry name" value="CBS_dom_sf"/>
</dbReference>
<evidence type="ECO:0000313" key="3">
    <source>
        <dbReference type="EMBL" id="VTR38794.1"/>
    </source>
</evidence>
<name>A0A4U9V770_9SPHI</name>
<dbReference type="PROSITE" id="PS50042">
    <property type="entry name" value="CNMP_BINDING_3"/>
    <property type="match status" value="1"/>
</dbReference>
<dbReference type="AlphaFoldDB" id="A0A4U9V770"/>
<dbReference type="InterPro" id="IPR018821">
    <property type="entry name" value="DUF294_put_nucleoTrafse_sb-bd"/>
</dbReference>
<dbReference type="CDD" id="cd05401">
    <property type="entry name" value="NT_GlnE_GlnD_like"/>
    <property type="match status" value="1"/>
</dbReference>
<dbReference type="KEGG" id="stha:NCTC11429_02083"/>